<protein>
    <recommendedName>
        <fullName evidence="1">Endonuclease GajA/Old nuclease/RecF-like AAA domain-containing protein</fullName>
    </recommendedName>
</protein>
<dbReference type="Gene3D" id="3.40.50.300">
    <property type="entry name" value="P-loop containing nucleotide triphosphate hydrolases"/>
    <property type="match status" value="1"/>
</dbReference>
<feature type="domain" description="Endonuclease GajA/Old nuclease/RecF-like AAA" evidence="1">
    <location>
        <begin position="1"/>
        <end position="44"/>
    </location>
</feature>
<sequence>MRLKSLSLKNFRCFTDEEIEFDDYTALVGANNAGKSAALAGMIFTNGFPIEI</sequence>
<evidence type="ECO:0000259" key="1">
    <source>
        <dbReference type="Pfam" id="PF13175"/>
    </source>
</evidence>
<dbReference type="Proteomes" id="UP000035762">
    <property type="component" value="Unassembled WGS sequence"/>
</dbReference>
<comment type="caution">
    <text evidence="2">The sequence shown here is derived from an EMBL/GenBank/DDBJ whole genome shotgun (WGS) entry which is preliminary data.</text>
</comment>
<dbReference type="InterPro" id="IPR041685">
    <property type="entry name" value="AAA_GajA/Old/RecF-like"/>
</dbReference>
<dbReference type="STRING" id="1035.BN961_00299"/>
<dbReference type="Pfam" id="PF13175">
    <property type="entry name" value="AAA_15"/>
    <property type="match status" value="1"/>
</dbReference>
<organism evidence="2 3">
    <name type="scientific">Afipia felis</name>
    <name type="common">Cat scratch disease bacillus</name>
    <dbReference type="NCBI Taxonomy" id="1035"/>
    <lineage>
        <taxon>Bacteria</taxon>
        <taxon>Pseudomonadati</taxon>
        <taxon>Pseudomonadota</taxon>
        <taxon>Alphaproteobacteria</taxon>
        <taxon>Hyphomicrobiales</taxon>
        <taxon>Nitrobacteraceae</taxon>
        <taxon>Afipia</taxon>
    </lineage>
</organism>
<dbReference type="OrthoDB" id="3322489at2"/>
<dbReference type="AlphaFoldDB" id="A0A090MH22"/>
<proteinExistence type="predicted"/>
<reference evidence="2 3" key="1">
    <citation type="journal article" date="2014" name="Genome Announc.">
        <title>Genome Sequence of Afipia felis Strain 76713, Isolated in Hospital Water Using an Amoeba Co-Culture Procedure.</title>
        <authorList>
            <person name="Benamar S."/>
            <person name="La Scola B."/>
            <person name="Croce O."/>
        </authorList>
    </citation>
    <scope>NUCLEOTIDE SEQUENCE [LARGE SCALE GENOMIC DNA]</scope>
    <source>
        <strain evidence="2 3">76713</strain>
    </source>
</reference>
<dbReference type="InterPro" id="IPR027417">
    <property type="entry name" value="P-loop_NTPase"/>
</dbReference>
<evidence type="ECO:0000313" key="3">
    <source>
        <dbReference type="Proteomes" id="UP000035762"/>
    </source>
</evidence>
<evidence type="ECO:0000313" key="2">
    <source>
        <dbReference type="EMBL" id="CEG06920.1"/>
    </source>
</evidence>
<keyword evidence="3" id="KW-1185">Reference proteome</keyword>
<gene>
    <name evidence="2" type="ORF">BN961_00299</name>
</gene>
<dbReference type="SUPFAM" id="SSF52540">
    <property type="entry name" value="P-loop containing nucleoside triphosphate hydrolases"/>
    <property type="match status" value="1"/>
</dbReference>
<name>A0A090MH22_AFIFE</name>
<accession>A0A090MH22</accession>
<dbReference type="EMBL" id="CCAZ020000001">
    <property type="protein sequence ID" value="CEG06920.1"/>
    <property type="molecule type" value="Genomic_DNA"/>
</dbReference>